<evidence type="ECO:0000313" key="2">
    <source>
        <dbReference type="Proteomes" id="UP000789759"/>
    </source>
</evidence>
<evidence type="ECO:0000313" key="1">
    <source>
        <dbReference type="EMBL" id="CAG8461986.1"/>
    </source>
</evidence>
<dbReference type="EMBL" id="CAJVQA010000198">
    <property type="protein sequence ID" value="CAG8461986.1"/>
    <property type="molecule type" value="Genomic_DNA"/>
</dbReference>
<reference evidence="1" key="1">
    <citation type="submission" date="2021-06" db="EMBL/GenBank/DDBJ databases">
        <authorList>
            <person name="Kallberg Y."/>
            <person name="Tangrot J."/>
            <person name="Rosling A."/>
        </authorList>
    </citation>
    <scope>NUCLEOTIDE SEQUENCE</scope>
    <source>
        <strain evidence="1">FL966</strain>
    </source>
</reference>
<comment type="caution">
    <text evidence="1">The sequence shown here is derived from an EMBL/GenBank/DDBJ whole genome shotgun (WGS) entry which is preliminary data.</text>
</comment>
<sequence>MSSNVKFDIKLLLKHWYTDPMQASKYSIIRDTATAEFNINEKYAYSFGIAKSELKFALKNELVNEFVEIIVKFIEDYTKINTNKQMMINISQIENSKKLKHKDKM</sequence>
<proteinExistence type="predicted"/>
<keyword evidence="2" id="KW-1185">Reference proteome</keyword>
<dbReference type="AlphaFoldDB" id="A0A9N8VTM9"/>
<name>A0A9N8VTM9_9GLOM</name>
<organism evidence="1 2">
    <name type="scientific">Cetraspora pellucida</name>
    <dbReference type="NCBI Taxonomy" id="1433469"/>
    <lineage>
        <taxon>Eukaryota</taxon>
        <taxon>Fungi</taxon>
        <taxon>Fungi incertae sedis</taxon>
        <taxon>Mucoromycota</taxon>
        <taxon>Glomeromycotina</taxon>
        <taxon>Glomeromycetes</taxon>
        <taxon>Diversisporales</taxon>
        <taxon>Gigasporaceae</taxon>
        <taxon>Cetraspora</taxon>
    </lineage>
</organism>
<accession>A0A9N8VTM9</accession>
<dbReference type="Proteomes" id="UP000789759">
    <property type="component" value="Unassembled WGS sequence"/>
</dbReference>
<dbReference type="OrthoDB" id="2425974at2759"/>
<gene>
    <name evidence="1" type="ORF">CPELLU_LOCUS667</name>
</gene>
<protein>
    <submittedName>
        <fullName evidence="1">13927_t:CDS:1</fullName>
    </submittedName>
</protein>